<evidence type="ECO:0000256" key="5">
    <source>
        <dbReference type="SAM" id="MobiDB-lite"/>
    </source>
</evidence>
<reference evidence="7 8" key="1">
    <citation type="submission" date="2018-06" db="EMBL/GenBank/DDBJ databases">
        <title>Complete Genomes of Monosporascus.</title>
        <authorList>
            <person name="Robinson A.J."/>
            <person name="Natvig D.O."/>
        </authorList>
    </citation>
    <scope>NUCLEOTIDE SEQUENCE [LARGE SCALE GENOMIC DNA]</scope>
    <source>
        <strain evidence="7 8">CBS 110550</strain>
    </source>
</reference>
<evidence type="ECO:0000256" key="3">
    <source>
        <dbReference type="ARBA" id="ARBA00022989"/>
    </source>
</evidence>
<dbReference type="EMBL" id="QJNU01000265">
    <property type="protein sequence ID" value="RYP03350.1"/>
    <property type="molecule type" value="Genomic_DNA"/>
</dbReference>
<feature type="region of interest" description="Disordered" evidence="5">
    <location>
        <begin position="1"/>
        <end position="80"/>
    </location>
</feature>
<evidence type="ECO:0000256" key="4">
    <source>
        <dbReference type="ARBA" id="ARBA00023136"/>
    </source>
</evidence>
<comment type="caution">
    <text evidence="7">The sequence shown here is derived from an EMBL/GenBank/DDBJ whole genome shotgun (WGS) entry which is preliminary data.</text>
</comment>
<feature type="compositionally biased region" description="Polar residues" evidence="5">
    <location>
        <begin position="16"/>
        <end position="26"/>
    </location>
</feature>
<keyword evidence="3 6" id="KW-1133">Transmembrane helix</keyword>
<keyword evidence="4 6" id="KW-0472">Membrane</keyword>
<evidence type="ECO:0000256" key="6">
    <source>
        <dbReference type="SAM" id="Phobius"/>
    </source>
</evidence>
<feature type="compositionally biased region" description="Low complexity" evidence="5">
    <location>
        <begin position="27"/>
        <end position="46"/>
    </location>
</feature>
<dbReference type="AlphaFoldDB" id="A0A4Q4TD11"/>
<dbReference type="InterPro" id="IPR029208">
    <property type="entry name" value="COX14"/>
</dbReference>
<dbReference type="OrthoDB" id="4205486at2759"/>
<feature type="region of interest" description="Disordered" evidence="5">
    <location>
        <begin position="280"/>
        <end position="356"/>
    </location>
</feature>
<keyword evidence="2 6" id="KW-0812">Transmembrane</keyword>
<feature type="compositionally biased region" description="Polar residues" evidence="5">
    <location>
        <begin position="217"/>
        <end position="235"/>
    </location>
</feature>
<feature type="region of interest" description="Disordered" evidence="5">
    <location>
        <begin position="201"/>
        <end position="261"/>
    </location>
</feature>
<evidence type="ECO:0000256" key="1">
    <source>
        <dbReference type="ARBA" id="ARBA00004167"/>
    </source>
</evidence>
<proteinExistence type="predicted"/>
<accession>A0A4Q4TD11</accession>
<organism evidence="7 8">
    <name type="scientific">Monosporascus ibericus</name>
    <dbReference type="NCBI Taxonomy" id="155417"/>
    <lineage>
        <taxon>Eukaryota</taxon>
        <taxon>Fungi</taxon>
        <taxon>Dikarya</taxon>
        <taxon>Ascomycota</taxon>
        <taxon>Pezizomycotina</taxon>
        <taxon>Sordariomycetes</taxon>
        <taxon>Xylariomycetidae</taxon>
        <taxon>Xylariales</taxon>
        <taxon>Xylariales incertae sedis</taxon>
        <taxon>Monosporascus</taxon>
    </lineage>
</organism>
<dbReference type="Proteomes" id="UP000293360">
    <property type="component" value="Unassembled WGS sequence"/>
</dbReference>
<sequence>MVGGGSPRTVADATRFTASTPHANAKSSPSSTTAIPGSSPSSSSPAMTQQKQGSSSTHQPQQRRMPPPGMLQKQSQTETIEERVRRLRAAHLAAKQHDISRFDKVVNASRKYFDAAHKFTVMGLIGFSGLALLVTVYATADMMMYNRKRRNEFFALQKQFKEDSLEAARLAYMTGNASEEQIAMVEDATARAKQAGISLPPLLSAPQAPAPAGGWEQTPSSAFANPDDSSSTTPRSAWPGEAMVESSMSSTSEASEESRKKGGLTAWLFSGLKKVEARDEPAPLSFGREEATASARPTTENVMRAVDESQHALRNKAKAAYEHERENQRRGGPLDQVGLDAAPAAAKGEGKKGWLW</sequence>
<dbReference type="Pfam" id="PF14880">
    <property type="entry name" value="COX14"/>
    <property type="match status" value="1"/>
</dbReference>
<evidence type="ECO:0000313" key="7">
    <source>
        <dbReference type="EMBL" id="RYP03350.1"/>
    </source>
</evidence>
<name>A0A4Q4TD11_9PEZI</name>
<feature type="compositionally biased region" description="Basic and acidic residues" evidence="5">
    <location>
        <begin position="319"/>
        <end position="329"/>
    </location>
</feature>
<comment type="subcellular location">
    <subcellularLocation>
        <location evidence="1">Membrane</location>
        <topology evidence="1">Single-pass membrane protein</topology>
    </subcellularLocation>
</comment>
<feature type="compositionally biased region" description="Low complexity" evidence="5">
    <location>
        <begin position="201"/>
        <end position="212"/>
    </location>
</feature>
<dbReference type="GO" id="GO:0016020">
    <property type="term" value="C:membrane"/>
    <property type="evidence" value="ECO:0007669"/>
    <property type="project" value="UniProtKB-SubCell"/>
</dbReference>
<protein>
    <submittedName>
        <fullName evidence="7">Uncharacterized protein</fullName>
    </submittedName>
</protein>
<feature type="compositionally biased region" description="Polar residues" evidence="5">
    <location>
        <begin position="47"/>
        <end position="58"/>
    </location>
</feature>
<evidence type="ECO:0000313" key="8">
    <source>
        <dbReference type="Proteomes" id="UP000293360"/>
    </source>
</evidence>
<evidence type="ECO:0000256" key="2">
    <source>
        <dbReference type="ARBA" id="ARBA00022692"/>
    </source>
</evidence>
<feature type="transmembrane region" description="Helical" evidence="6">
    <location>
        <begin position="119"/>
        <end position="140"/>
    </location>
</feature>
<keyword evidence="8" id="KW-1185">Reference proteome</keyword>
<feature type="compositionally biased region" description="Basic and acidic residues" evidence="5">
    <location>
        <begin position="280"/>
        <end position="291"/>
    </location>
</feature>
<dbReference type="STRING" id="155417.A0A4Q4TD11"/>
<gene>
    <name evidence="7" type="ORF">DL764_005205</name>
</gene>
<feature type="compositionally biased region" description="Low complexity" evidence="5">
    <location>
        <begin position="241"/>
        <end position="253"/>
    </location>
</feature>